<dbReference type="InterPro" id="IPR051570">
    <property type="entry name" value="TBC1_cilium_biogenesis"/>
</dbReference>
<sequence>MAVQFVRNTHYMFSVGKDRLVKYWDADKFELLLTLEGHHADVWCLAVSDCGDFVVTGSHDRSIRCWDRTEEPFFIESWILFLCLPLLECAGRKREDWRKFSRLTLTIHLKTNIYQIPEEGAVALAGKRNLETLTATDSIIDALDVAEVELKRIAEHEDEKARGKVAEFQPNMIMLGLSPSDYVLRALSYISTNDLEQTLQKLFSAQALPFSDALKLLSYTKDWTSNPDKVELVCRIVKVLLQIHHSQLISTPSARPVLAVLKEIIYALQ</sequence>
<dbReference type="Proteomes" id="UP000239757">
    <property type="component" value="Unassembled WGS sequence"/>
</dbReference>
<evidence type="ECO:0000256" key="2">
    <source>
        <dbReference type="ARBA" id="ARBA00022737"/>
    </source>
</evidence>
<dbReference type="InterPro" id="IPR036322">
    <property type="entry name" value="WD40_repeat_dom_sf"/>
</dbReference>
<dbReference type="Pfam" id="PF04003">
    <property type="entry name" value="Utp12"/>
    <property type="match status" value="1"/>
</dbReference>
<evidence type="ECO:0000313" key="7">
    <source>
        <dbReference type="Proteomes" id="UP000239757"/>
    </source>
</evidence>
<dbReference type="PANTHER" id="PTHR19853:SF0">
    <property type="entry name" value="WD REPEAT-CONTAINING PROTEIN 3"/>
    <property type="match status" value="1"/>
</dbReference>
<dbReference type="OrthoDB" id="407922at2759"/>
<keyword evidence="1 4" id="KW-0853">WD repeat</keyword>
<organism evidence="6 7">
    <name type="scientific">Gossypium barbadense</name>
    <name type="common">Sea Island cotton</name>
    <name type="synonym">Hibiscus barbadensis</name>
    <dbReference type="NCBI Taxonomy" id="3634"/>
    <lineage>
        <taxon>Eukaryota</taxon>
        <taxon>Viridiplantae</taxon>
        <taxon>Streptophyta</taxon>
        <taxon>Embryophyta</taxon>
        <taxon>Tracheophyta</taxon>
        <taxon>Spermatophyta</taxon>
        <taxon>Magnoliopsida</taxon>
        <taxon>eudicotyledons</taxon>
        <taxon>Gunneridae</taxon>
        <taxon>Pentapetalae</taxon>
        <taxon>rosids</taxon>
        <taxon>malvids</taxon>
        <taxon>Malvales</taxon>
        <taxon>Malvaceae</taxon>
        <taxon>Malvoideae</taxon>
        <taxon>Gossypium</taxon>
    </lineage>
</organism>
<dbReference type="FunFam" id="2.130.10.10:FF:000178">
    <property type="entry name" value="WD repeat domain 3"/>
    <property type="match status" value="1"/>
</dbReference>
<evidence type="ECO:0000313" key="6">
    <source>
        <dbReference type="EMBL" id="PPS02872.1"/>
    </source>
</evidence>
<evidence type="ECO:0000259" key="5">
    <source>
        <dbReference type="Pfam" id="PF04003"/>
    </source>
</evidence>
<proteinExistence type="inferred from homology"/>
<dbReference type="EMBL" id="KZ664843">
    <property type="protein sequence ID" value="PPS02872.1"/>
    <property type="molecule type" value="Genomic_DNA"/>
</dbReference>
<dbReference type="SMART" id="SM00320">
    <property type="entry name" value="WD40"/>
    <property type="match status" value="1"/>
</dbReference>
<dbReference type="PROSITE" id="PS50082">
    <property type="entry name" value="WD_REPEATS_2"/>
    <property type="match status" value="2"/>
</dbReference>
<dbReference type="InterPro" id="IPR001680">
    <property type="entry name" value="WD40_rpt"/>
</dbReference>
<dbReference type="PANTHER" id="PTHR19853">
    <property type="entry name" value="WD REPEAT CONTAINING PROTEIN 3 WDR3"/>
    <property type="match status" value="1"/>
</dbReference>
<dbReference type="AlphaFoldDB" id="A0A2P5XHV8"/>
<dbReference type="InterPro" id="IPR007148">
    <property type="entry name" value="SSU_processome_Utp12"/>
</dbReference>
<feature type="repeat" description="WD" evidence="4">
    <location>
        <begin position="35"/>
        <end position="67"/>
    </location>
</feature>
<dbReference type="PROSITE" id="PS50294">
    <property type="entry name" value="WD_REPEATS_REGION"/>
    <property type="match status" value="1"/>
</dbReference>
<protein>
    <recommendedName>
        <fullName evidence="5">Small-subunit processome Utp12 domain-containing protein</fullName>
    </recommendedName>
</protein>
<evidence type="ECO:0000256" key="4">
    <source>
        <dbReference type="PROSITE-ProRule" id="PRU00221"/>
    </source>
</evidence>
<reference evidence="6 7" key="1">
    <citation type="submission" date="2015-01" db="EMBL/GenBank/DDBJ databases">
        <title>Genome of allotetraploid Gossypium barbadense reveals genomic plasticity and fiber elongation in cotton evolution.</title>
        <authorList>
            <person name="Chen X."/>
            <person name="Liu X."/>
            <person name="Zhao B."/>
            <person name="Zheng H."/>
            <person name="Hu Y."/>
            <person name="Lu G."/>
            <person name="Yang C."/>
            <person name="Chen J."/>
            <person name="Shan C."/>
            <person name="Zhang L."/>
            <person name="Zhou Y."/>
            <person name="Wang L."/>
            <person name="Guo W."/>
            <person name="Bai Y."/>
            <person name="Ruan J."/>
            <person name="Shangguan X."/>
            <person name="Mao Y."/>
            <person name="Jiang J."/>
            <person name="Zhu Y."/>
            <person name="Lei J."/>
            <person name="Kang H."/>
            <person name="Chen S."/>
            <person name="He X."/>
            <person name="Wang R."/>
            <person name="Wang Y."/>
            <person name="Chen J."/>
            <person name="Wang L."/>
            <person name="Yu S."/>
            <person name="Wang B."/>
            <person name="Wei J."/>
            <person name="Song S."/>
            <person name="Lu X."/>
            <person name="Gao Z."/>
            <person name="Gu W."/>
            <person name="Deng X."/>
            <person name="Ma D."/>
            <person name="Wang S."/>
            <person name="Liang W."/>
            <person name="Fang L."/>
            <person name="Cai C."/>
            <person name="Zhu X."/>
            <person name="Zhou B."/>
            <person name="Zhang Y."/>
            <person name="Chen Z."/>
            <person name="Xu S."/>
            <person name="Zhu R."/>
            <person name="Wang S."/>
            <person name="Zhang T."/>
            <person name="Zhao G."/>
        </authorList>
    </citation>
    <scope>NUCLEOTIDE SEQUENCE [LARGE SCALE GENOMIC DNA]</scope>
    <source>
        <strain evidence="7">cv. Xinhai21</strain>
        <tissue evidence="6">Leaf</tissue>
    </source>
</reference>
<accession>A0A2P5XHV8</accession>
<evidence type="ECO:0000256" key="1">
    <source>
        <dbReference type="ARBA" id="ARBA00022574"/>
    </source>
</evidence>
<dbReference type="GO" id="GO:0030515">
    <property type="term" value="F:snoRNA binding"/>
    <property type="evidence" value="ECO:0007669"/>
    <property type="project" value="TreeGrafter"/>
</dbReference>
<dbReference type="SUPFAM" id="SSF50978">
    <property type="entry name" value="WD40 repeat-like"/>
    <property type="match status" value="1"/>
</dbReference>
<dbReference type="GO" id="GO:0034388">
    <property type="term" value="C:Pwp2p-containing subcomplex of 90S preribosome"/>
    <property type="evidence" value="ECO:0007669"/>
    <property type="project" value="TreeGrafter"/>
</dbReference>
<evidence type="ECO:0000256" key="3">
    <source>
        <dbReference type="ARBA" id="ARBA00038229"/>
    </source>
</evidence>
<dbReference type="GO" id="GO:0032040">
    <property type="term" value="C:small-subunit processome"/>
    <property type="evidence" value="ECO:0007669"/>
    <property type="project" value="TreeGrafter"/>
</dbReference>
<feature type="domain" description="Small-subunit processome Utp12" evidence="5">
    <location>
        <begin position="180"/>
        <end position="265"/>
    </location>
</feature>
<gene>
    <name evidence="6" type="ORF">GOBAR_AA17789</name>
</gene>
<dbReference type="Gene3D" id="2.130.10.10">
    <property type="entry name" value="YVTN repeat-like/Quinoprotein amine dehydrogenase"/>
    <property type="match status" value="1"/>
</dbReference>
<keyword evidence="2" id="KW-0677">Repeat</keyword>
<dbReference type="GO" id="GO:0030490">
    <property type="term" value="P:maturation of SSU-rRNA"/>
    <property type="evidence" value="ECO:0007669"/>
    <property type="project" value="TreeGrafter"/>
</dbReference>
<comment type="similarity">
    <text evidence="3">Belongs to the WD repeat WDR3/UTP12 family.</text>
</comment>
<name>A0A2P5XHV8_GOSBA</name>
<feature type="repeat" description="WD" evidence="4">
    <location>
        <begin position="1"/>
        <end position="34"/>
    </location>
</feature>
<dbReference type="Pfam" id="PF00400">
    <property type="entry name" value="WD40"/>
    <property type="match status" value="1"/>
</dbReference>
<dbReference type="InterPro" id="IPR015943">
    <property type="entry name" value="WD40/YVTN_repeat-like_dom_sf"/>
</dbReference>